<dbReference type="Proteomes" id="UP000481033">
    <property type="component" value="Unassembled WGS sequence"/>
</dbReference>
<dbReference type="AlphaFoldDB" id="A0A6M0REV8"/>
<dbReference type="RefSeq" id="WP_163696448.1">
    <property type="nucleotide sequence ID" value="NZ_QXHD01000003.1"/>
</dbReference>
<keyword evidence="2" id="KW-1185">Reference proteome</keyword>
<gene>
    <name evidence="1" type="ORF">DXZ20_03580</name>
</gene>
<name>A0A6M0REV8_9CYAN</name>
<dbReference type="EMBL" id="QXHD01000003">
    <property type="protein sequence ID" value="NEZ54787.1"/>
    <property type="molecule type" value="Genomic_DNA"/>
</dbReference>
<organism evidence="1 2">
    <name type="scientific">Adonisia turfae CCMR0081</name>
    <dbReference type="NCBI Taxonomy" id="2292702"/>
    <lineage>
        <taxon>Bacteria</taxon>
        <taxon>Bacillati</taxon>
        <taxon>Cyanobacteriota</taxon>
        <taxon>Adonisia</taxon>
        <taxon>Adonisia turfae</taxon>
    </lineage>
</organism>
<comment type="caution">
    <text evidence="1">The sequence shown here is derived from an EMBL/GenBank/DDBJ whole genome shotgun (WGS) entry which is preliminary data.</text>
</comment>
<protein>
    <submittedName>
        <fullName evidence="1">Uncharacterized protein</fullName>
    </submittedName>
</protein>
<accession>A0A6M0REV8</accession>
<evidence type="ECO:0000313" key="2">
    <source>
        <dbReference type="Proteomes" id="UP000481033"/>
    </source>
</evidence>
<reference evidence="1 2" key="1">
    <citation type="journal article" date="2020" name="Microb. Ecol.">
        <title>Ecogenomics of the Marine Benthic Filamentous Cyanobacterium Adonisia.</title>
        <authorList>
            <person name="Walter J.M."/>
            <person name="Coutinho F.H."/>
            <person name="Leomil L."/>
            <person name="Hargreaves P.I."/>
            <person name="Campeao M.E."/>
            <person name="Vieira V.V."/>
            <person name="Silva B.S."/>
            <person name="Fistarol G.O."/>
            <person name="Salomon P.S."/>
            <person name="Sawabe T."/>
            <person name="Mino S."/>
            <person name="Hosokawa M."/>
            <person name="Miyashita H."/>
            <person name="Maruyama F."/>
            <person name="van Verk M.C."/>
            <person name="Dutilh B.E."/>
            <person name="Thompson C.C."/>
            <person name="Thompson F.L."/>
        </authorList>
    </citation>
    <scope>NUCLEOTIDE SEQUENCE [LARGE SCALE GENOMIC DNA]</scope>
    <source>
        <strain evidence="1 2">CCMR0081</strain>
    </source>
</reference>
<proteinExistence type="predicted"/>
<evidence type="ECO:0000313" key="1">
    <source>
        <dbReference type="EMBL" id="NEZ54787.1"/>
    </source>
</evidence>
<sequence>MAPQNPTKRLLSTLGLGWLAFGGLGLWLRYGVQVPEVTVIIDQSYCPPAQWQTAVVKPYSDLYDKSQANQRKIAQVVVVTDIEQTTLATIPTPDDLGKPFGQAPSLETLTTLQQQFSETVVLKCGPH</sequence>